<name>A0AAV4SJ83_CAEEX</name>
<feature type="region of interest" description="Disordered" evidence="1">
    <location>
        <begin position="146"/>
        <end position="182"/>
    </location>
</feature>
<evidence type="ECO:0000313" key="2">
    <source>
        <dbReference type="EMBL" id="GIY33054.1"/>
    </source>
</evidence>
<feature type="compositionally biased region" description="Polar residues" evidence="1">
    <location>
        <begin position="146"/>
        <end position="175"/>
    </location>
</feature>
<proteinExistence type="predicted"/>
<gene>
    <name evidence="2" type="ORF">CEXT_61151</name>
</gene>
<dbReference type="EMBL" id="BPLR01009586">
    <property type="protein sequence ID" value="GIY33054.1"/>
    <property type="molecule type" value="Genomic_DNA"/>
</dbReference>
<evidence type="ECO:0000313" key="3">
    <source>
        <dbReference type="Proteomes" id="UP001054945"/>
    </source>
</evidence>
<evidence type="ECO:0000256" key="1">
    <source>
        <dbReference type="SAM" id="MobiDB-lite"/>
    </source>
</evidence>
<dbReference type="AlphaFoldDB" id="A0AAV4SJ83"/>
<sequence>MERRLMIVPKRELERKFGGARYIPSRYEIFISVIKRGGMEERKSYWSSRSPKSEITDIPQTVRCLLIPNRFCLLSTKKNTHSYFHCVKYLLDSSLKQRITYSHRLVCITKGFSFVITKHSINPAESEPLSIHKGGISEYQEPWGNVNTASSAANPFSGNRCQRRPPSQQKPSTLVNKGEAHT</sequence>
<comment type="caution">
    <text evidence="2">The sequence shown here is derived from an EMBL/GenBank/DDBJ whole genome shotgun (WGS) entry which is preliminary data.</text>
</comment>
<protein>
    <submittedName>
        <fullName evidence="2">Uncharacterized protein</fullName>
    </submittedName>
</protein>
<dbReference type="Proteomes" id="UP001054945">
    <property type="component" value="Unassembled WGS sequence"/>
</dbReference>
<accession>A0AAV4SJ83</accession>
<keyword evidence="3" id="KW-1185">Reference proteome</keyword>
<organism evidence="2 3">
    <name type="scientific">Caerostris extrusa</name>
    <name type="common">Bark spider</name>
    <name type="synonym">Caerostris bankana</name>
    <dbReference type="NCBI Taxonomy" id="172846"/>
    <lineage>
        <taxon>Eukaryota</taxon>
        <taxon>Metazoa</taxon>
        <taxon>Ecdysozoa</taxon>
        <taxon>Arthropoda</taxon>
        <taxon>Chelicerata</taxon>
        <taxon>Arachnida</taxon>
        <taxon>Araneae</taxon>
        <taxon>Araneomorphae</taxon>
        <taxon>Entelegynae</taxon>
        <taxon>Araneoidea</taxon>
        <taxon>Araneidae</taxon>
        <taxon>Caerostris</taxon>
    </lineage>
</organism>
<reference evidence="2 3" key="1">
    <citation type="submission" date="2021-06" db="EMBL/GenBank/DDBJ databases">
        <title>Caerostris extrusa draft genome.</title>
        <authorList>
            <person name="Kono N."/>
            <person name="Arakawa K."/>
        </authorList>
    </citation>
    <scope>NUCLEOTIDE SEQUENCE [LARGE SCALE GENOMIC DNA]</scope>
</reference>